<reference evidence="5" key="1">
    <citation type="submission" date="2022-04" db="EMBL/GenBank/DDBJ databases">
        <title>Carnegiea gigantea Genome sequencing and assembly v2.</title>
        <authorList>
            <person name="Copetti D."/>
            <person name="Sanderson M.J."/>
            <person name="Burquez A."/>
            <person name="Wojciechowski M.F."/>
        </authorList>
    </citation>
    <scope>NUCLEOTIDE SEQUENCE</scope>
    <source>
        <strain evidence="5">SGP5-SGP5p</strain>
        <tissue evidence="5">Aerial part</tissue>
    </source>
</reference>
<dbReference type="InterPro" id="IPR016159">
    <property type="entry name" value="Cullin_repeat-like_dom_sf"/>
</dbReference>
<keyword evidence="2 3" id="KW-0813">Transport</keyword>
<dbReference type="PANTHER" id="PTHR12542:SF142">
    <property type="entry name" value="EXOCYST SUBUNIT EXO70 FAMILY PROTEIN"/>
    <property type="match status" value="1"/>
</dbReference>
<dbReference type="GO" id="GO:0015031">
    <property type="term" value="P:protein transport"/>
    <property type="evidence" value="ECO:0007669"/>
    <property type="project" value="UniProtKB-KW"/>
</dbReference>
<dbReference type="GO" id="GO:0000145">
    <property type="term" value="C:exocyst"/>
    <property type="evidence" value="ECO:0007669"/>
    <property type="project" value="InterPro"/>
</dbReference>
<dbReference type="Gene3D" id="1.20.1280.170">
    <property type="entry name" value="Exocyst complex component Exo70"/>
    <property type="match status" value="1"/>
</dbReference>
<protein>
    <recommendedName>
        <fullName evidence="3">Exocyst subunit Exo70 family protein</fullName>
    </recommendedName>
</protein>
<dbReference type="OrthoDB" id="1922221at2759"/>
<organism evidence="5 6">
    <name type="scientific">Carnegiea gigantea</name>
    <dbReference type="NCBI Taxonomy" id="171969"/>
    <lineage>
        <taxon>Eukaryota</taxon>
        <taxon>Viridiplantae</taxon>
        <taxon>Streptophyta</taxon>
        <taxon>Embryophyta</taxon>
        <taxon>Tracheophyta</taxon>
        <taxon>Spermatophyta</taxon>
        <taxon>Magnoliopsida</taxon>
        <taxon>eudicotyledons</taxon>
        <taxon>Gunneridae</taxon>
        <taxon>Pentapetalae</taxon>
        <taxon>Caryophyllales</taxon>
        <taxon>Cactineae</taxon>
        <taxon>Cactaceae</taxon>
        <taxon>Cactoideae</taxon>
        <taxon>Echinocereeae</taxon>
        <taxon>Carnegiea</taxon>
    </lineage>
</organism>
<evidence type="ECO:0000313" key="5">
    <source>
        <dbReference type="EMBL" id="KAJ8449581.1"/>
    </source>
</evidence>
<keyword evidence="6" id="KW-1185">Reference proteome</keyword>
<keyword evidence="3" id="KW-0268">Exocytosis</keyword>
<evidence type="ECO:0000313" key="6">
    <source>
        <dbReference type="Proteomes" id="UP001153076"/>
    </source>
</evidence>
<dbReference type="EMBL" id="JAKOGI010000020">
    <property type="protein sequence ID" value="KAJ8449581.1"/>
    <property type="molecule type" value="Genomic_DNA"/>
</dbReference>
<keyword evidence="3" id="KW-0653">Protein transport</keyword>
<comment type="similarity">
    <text evidence="1 3">Belongs to the EXO70 family.</text>
</comment>
<accession>A0A9Q1QQ43</accession>
<dbReference type="GO" id="GO:0005546">
    <property type="term" value="F:phosphatidylinositol-4,5-bisphosphate binding"/>
    <property type="evidence" value="ECO:0007669"/>
    <property type="project" value="InterPro"/>
</dbReference>
<name>A0A9Q1QQ43_9CARY</name>
<dbReference type="Proteomes" id="UP001153076">
    <property type="component" value="Unassembled WGS sequence"/>
</dbReference>
<comment type="caution">
    <text evidence="5">The sequence shown here is derived from an EMBL/GenBank/DDBJ whole genome shotgun (WGS) entry which is preliminary data.</text>
</comment>
<feature type="domain" description="Exocyst complex subunit Exo70 C-terminal" evidence="4">
    <location>
        <begin position="271"/>
        <end position="638"/>
    </location>
</feature>
<dbReference type="SUPFAM" id="SSF74788">
    <property type="entry name" value="Cullin repeat-like"/>
    <property type="match status" value="1"/>
</dbReference>
<comment type="function">
    <text evidence="3">Component of the exocyst complex.</text>
</comment>
<gene>
    <name evidence="5" type="ORF">Cgig2_005603</name>
</gene>
<proteinExistence type="inferred from homology"/>
<dbReference type="Pfam" id="PF20669">
    <property type="entry name" value="Exo70_N"/>
    <property type="match status" value="1"/>
</dbReference>
<dbReference type="Pfam" id="PF03081">
    <property type="entry name" value="Exo70_C"/>
    <property type="match status" value="1"/>
</dbReference>
<sequence length="679" mass="77510">MATTTTQEEDRLVATAERIIKNLRTSKDVTDDMLLILSSFDNRLSNISKIIGCNPTVANADDMSRLESDEKVILRHVRSCSTHLFDINSSVNESCEFLAAIDRILDLLANADADSTAKDDTQIISRAESVIQSAMSKLEDELRRILARSAIPLDVDNLRGSMHRVTLSFVSHDDDLIDKEFRSFDNQNFHERGGSIVGEVSLNLVNPDVISDLREIAARMIRGGYEKEYSRVYSIGRRDVLEEYLANLGFERLSIEEVHRIEWTDLDEKMKRWVQALKILVRMILTEEKRLCDQIIDESSTLIRDVCFVEATKRCIMQLLDFGEAVAIAKRSPEKLFRILDMYEALSGTSPYIEVLFCNGSGNPLCSEAKGVLDSLGRAAKKTFLEFENAVKNEASKRPVIGGGIHPLARYVMNYVKLIVDYSETLNFLLEPDAKEVENQAQNRVESVDGDDQPGEKSFLGHNLRSLINSLELNLEEKSKYYDNRGMQYIFLMNNRLYIVQKVKDSELRELLGDGWIKKQRGIIRKCSMNYLRASWTKVLACLKDEGIGGVPSNNFKMSIKERFKKFNACFEEVYRTQTAWKVPDLQLRTELRISISEKLIPAYRSFLGKCDFQLKSGRNVGQYLKYTTEDLDACLADLFEGTPCIINHMRRKSSQSRHFQINAMQRFLYCSCFADVSV</sequence>
<dbReference type="GO" id="GO:0006887">
    <property type="term" value="P:exocytosis"/>
    <property type="evidence" value="ECO:0007669"/>
    <property type="project" value="UniProtKB-KW"/>
</dbReference>
<dbReference type="InterPro" id="IPR046364">
    <property type="entry name" value="Exo70_C"/>
</dbReference>
<evidence type="ECO:0000259" key="4">
    <source>
        <dbReference type="Pfam" id="PF03081"/>
    </source>
</evidence>
<evidence type="ECO:0000256" key="2">
    <source>
        <dbReference type="ARBA" id="ARBA00022448"/>
    </source>
</evidence>
<dbReference type="InterPro" id="IPR004140">
    <property type="entry name" value="Exo70"/>
</dbReference>
<evidence type="ECO:0000256" key="1">
    <source>
        <dbReference type="ARBA" id="ARBA00006756"/>
    </source>
</evidence>
<dbReference type="PANTHER" id="PTHR12542">
    <property type="entry name" value="EXOCYST COMPLEX PROTEIN EXO70"/>
    <property type="match status" value="1"/>
</dbReference>
<evidence type="ECO:0000256" key="3">
    <source>
        <dbReference type="RuleBase" id="RU365026"/>
    </source>
</evidence>
<dbReference type="AlphaFoldDB" id="A0A9Q1QQ43"/>